<keyword evidence="11" id="KW-1185">Reference proteome</keyword>
<dbReference type="SUPFAM" id="SSF48239">
    <property type="entry name" value="Terpenoid cyclases/Protein prenyltransferases"/>
    <property type="match status" value="1"/>
</dbReference>
<dbReference type="Pfam" id="PF03936">
    <property type="entry name" value="Terpene_synth_C"/>
    <property type="match status" value="1"/>
</dbReference>
<dbReference type="EMBL" id="JACEIK010000112">
    <property type="protein sequence ID" value="MCD7449961.1"/>
    <property type="molecule type" value="Genomic_DNA"/>
</dbReference>
<dbReference type="Proteomes" id="UP000823775">
    <property type="component" value="Unassembled WGS sequence"/>
</dbReference>
<dbReference type="SUPFAM" id="SSF48576">
    <property type="entry name" value="Terpenoid synthases"/>
    <property type="match status" value="1"/>
</dbReference>
<evidence type="ECO:0000313" key="10">
    <source>
        <dbReference type="EMBL" id="MCD7449961.1"/>
    </source>
</evidence>
<dbReference type="PANTHER" id="PTHR31225">
    <property type="entry name" value="OS04G0344100 PROTEIN-RELATED"/>
    <property type="match status" value="1"/>
</dbReference>
<evidence type="ECO:0000313" key="11">
    <source>
        <dbReference type="Proteomes" id="UP000823775"/>
    </source>
</evidence>
<reference evidence="10 11" key="1">
    <citation type="journal article" date="2021" name="BMC Genomics">
        <title>Datura genome reveals duplications of psychoactive alkaloid biosynthetic genes and high mutation rate following tissue culture.</title>
        <authorList>
            <person name="Rajewski A."/>
            <person name="Carter-House D."/>
            <person name="Stajich J."/>
            <person name="Litt A."/>
        </authorList>
    </citation>
    <scope>NUCLEOTIDE SEQUENCE [LARGE SCALE GENOMIC DNA]</scope>
    <source>
        <strain evidence="10">AR-01</strain>
    </source>
</reference>
<dbReference type="InterPro" id="IPR036965">
    <property type="entry name" value="Terpene_synth_N_sf"/>
</dbReference>
<dbReference type="InterPro" id="IPR008949">
    <property type="entry name" value="Isoprenoid_synthase_dom_sf"/>
</dbReference>
<comment type="similarity">
    <text evidence="7">Belongs to the terpene synthase family. Tpsa subfamily.</text>
</comment>
<feature type="domain" description="Terpene synthase N-terminal" evidence="8">
    <location>
        <begin position="37"/>
        <end position="159"/>
    </location>
</feature>
<comment type="pathway">
    <text evidence="2">Secondary metabolite biosynthesis; terpenoid biosynthesis.</text>
</comment>
<evidence type="ECO:0000256" key="1">
    <source>
        <dbReference type="ARBA" id="ARBA00001946"/>
    </source>
</evidence>
<proteinExistence type="inferred from homology"/>
<sequence length="224" mass="26223">MAAVMSNYKEEEIVRPVADFSPSLWGDRFHAFSLDNQEQTRSMLSDACERTLVEKLNLTDIVERLGIAYHFEKQIEDMLDQIYNADPNFEAHEYDDLTTLSVQFRILRQHGYNISPSSDPRSLLNLYEASHVRTHGEDILEEALAFSTSHLESAAPHLKSPREESKNGVLLRFAKLDYNLLQMLHKQELSEVSRWWKDLDFVTKLPYARDRAVECYFWTMRVYL</sequence>
<evidence type="ECO:0000256" key="6">
    <source>
        <dbReference type="ARBA" id="ARBA00023239"/>
    </source>
</evidence>
<dbReference type="InterPro" id="IPR001906">
    <property type="entry name" value="Terpene_synth_N"/>
</dbReference>
<dbReference type="InterPro" id="IPR005630">
    <property type="entry name" value="Terpene_synthase_metal-bd"/>
</dbReference>
<dbReference type="Gene3D" id="1.50.10.130">
    <property type="entry name" value="Terpene synthase, N-terminal domain"/>
    <property type="match status" value="2"/>
</dbReference>
<evidence type="ECO:0000259" key="8">
    <source>
        <dbReference type="Pfam" id="PF01397"/>
    </source>
</evidence>
<evidence type="ECO:0000256" key="5">
    <source>
        <dbReference type="ARBA" id="ARBA00022842"/>
    </source>
</evidence>
<evidence type="ECO:0000256" key="7">
    <source>
        <dbReference type="ARBA" id="ARBA00038405"/>
    </source>
</evidence>
<dbReference type="InterPro" id="IPR050148">
    <property type="entry name" value="Terpene_synthase-like"/>
</dbReference>
<evidence type="ECO:0000256" key="4">
    <source>
        <dbReference type="ARBA" id="ARBA00022723"/>
    </source>
</evidence>
<name>A0ABS8RT63_DATST</name>
<keyword evidence="3" id="KW-0963">Cytoplasm</keyword>
<dbReference type="InterPro" id="IPR008930">
    <property type="entry name" value="Terpenoid_cyclase/PrenylTrfase"/>
</dbReference>
<organism evidence="10 11">
    <name type="scientific">Datura stramonium</name>
    <name type="common">Jimsonweed</name>
    <name type="synonym">Common thornapple</name>
    <dbReference type="NCBI Taxonomy" id="4076"/>
    <lineage>
        <taxon>Eukaryota</taxon>
        <taxon>Viridiplantae</taxon>
        <taxon>Streptophyta</taxon>
        <taxon>Embryophyta</taxon>
        <taxon>Tracheophyta</taxon>
        <taxon>Spermatophyta</taxon>
        <taxon>Magnoliopsida</taxon>
        <taxon>eudicotyledons</taxon>
        <taxon>Gunneridae</taxon>
        <taxon>Pentapetalae</taxon>
        <taxon>asterids</taxon>
        <taxon>lamiids</taxon>
        <taxon>Solanales</taxon>
        <taxon>Solanaceae</taxon>
        <taxon>Solanoideae</taxon>
        <taxon>Datureae</taxon>
        <taxon>Datura</taxon>
    </lineage>
</organism>
<keyword evidence="4" id="KW-0479">Metal-binding</keyword>
<gene>
    <name evidence="10" type="primary">PVS1_1</name>
    <name evidence="10" type="ORF">HAX54_002678</name>
</gene>
<feature type="domain" description="Terpene synthase metal-binding" evidence="9">
    <location>
        <begin position="197"/>
        <end position="223"/>
    </location>
</feature>
<dbReference type="Gene3D" id="1.10.600.10">
    <property type="entry name" value="Farnesyl Diphosphate Synthase"/>
    <property type="match status" value="1"/>
</dbReference>
<dbReference type="PANTHER" id="PTHR31225:SF253">
    <property type="entry name" value="SESQUITERPENE SYNTHASE 31"/>
    <property type="match status" value="1"/>
</dbReference>
<accession>A0ABS8RT63</accession>
<evidence type="ECO:0000256" key="3">
    <source>
        <dbReference type="ARBA" id="ARBA00022490"/>
    </source>
</evidence>
<keyword evidence="5" id="KW-0460">Magnesium</keyword>
<comment type="cofactor">
    <cofactor evidence="1">
        <name>Mg(2+)</name>
        <dbReference type="ChEBI" id="CHEBI:18420"/>
    </cofactor>
</comment>
<protein>
    <submittedName>
        <fullName evidence="10">Vetispiradiene synthase 1</fullName>
    </submittedName>
</protein>
<evidence type="ECO:0000256" key="2">
    <source>
        <dbReference type="ARBA" id="ARBA00004721"/>
    </source>
</evidence>
<keyword evidence="6" id="KW-0456">Lyase</keyword>
<dbReference type="Pfam" id="PF01397">
    <property type="entry name" value="Terpene_synth"/>
    <property type="match status" value="1"/>
</dbReference>
<comment type="caution">
    <text evidence="10">The sequence shown here is derived from an EMBL/GenBank/DDBJ whole genome shotgun (WGS) entry which is preliminary data.</text>
</comment>
<evidence type="ECO:0000259" key="9">
    <source>
        <dbReference type="Pfam" id="PF03936"/>
    </source>
</evidence>